<feature type="region of interest" description="Disordered" evidence="1">
    <location>
        <begin position="85"/>
        <end position="107"/>
    </location>
</feature>
<feature type="compositionally biased region" description="Polar residues" evidence="1">
    <location>
        <begin position="85"/>
        <end position="99"/>
    </location>
</feature>
<evidence type="ECO:0000313" key="2">
    <source>
        <dbReference type="EMBL" id="MBA4672552.1"/>
    </source>
</evidence>
<accession>A0A7C9AN27</accession>
<dbReference type="EMBL" id="GISG01255562">
    <property type="protein sequence ID" value="MBA4672552.1"/>
    <property type="molecule type" value="Transcribed_RNA"/>
</dbReference>
<sequence length="107" mass="12059">MELVHKINYIKRRLAKVCIVPEKKSLDDNILDSMQRCLLSLENSSPSILYPNNQLRMVTNPNGLVCLSQILNVTLTITLLQGSRLTQRRSTASTTNQTADKAHPQQL</sequence>
<evidence type="ECO:0000256" key="1">
    <source>
        <dbReference type="SAM" id="MobiDB-lite"/>
    </source>
</evidence>
<reference evidence="2" key="2">
    <citation type="submission" date="2020-07" db="EMBL/GenBank/DDBJ databases">
        <authorList>
            <person name="Vera ALvarez R."/>
            <person name="Arias-Moreno D.M."/>
            <person name="Jimenez-Jacinto V."/>
            <person name="Jimenez-Bremont J.F."/>
            <person name="Swaminathan K."/>
            <person name="Moose S.P."/>
            <person name="Guerrero-Gonzalez M.L."/>
            <person name="Marino-Ramirez L."/>
            <person name="Landsman D."/>
            <person name="Rodriguez-Kessler M."/>
            <person name="Delgado-Sanchez P."/>
        </authorList>
    </citation>
    <scope>NUCLEOTIDE SEQUENCE</scope>
    <source>
        <tissue evidence="2">Cladode</tissue>
    </source>
</reference>
<reference evidence="2" key="1">
    <citation type="journal article" date="2013" name="J. Plant Res.">
        <title>Effect of fungi and light on seed germination of three Opuntia species from semiarid lands of central Mexico.</title>
        <authorList>
            <person name="Delgado-Sanchez P."/>
            <person name="Jimenez-Bremont J.F."/>
            <person name="Guerrero-Gonzalez Mde L."/>
            <person name="Flores J."/>
        </authorList>
    </citation>
    <scope>NUCLEOTIDE SEQUENCE</scope>
    <source>
        <tissue evidence="2">Cladode</tissue>
    </source>
</reference>
<proteinExistence type="predicted"/>
<name>A0A7C9AN27_OPUST</name>
<dbReference type="AlphaFoldDB" id="A0A7C9AN27"/>
<organism evidence="2">
    <name type="scientific">Opuntia streptacantha</name>
    <name type="common">Prickly pear cactus</name>
    <name type="synonym">Opuntia cardona</name>
    <dbReference type="NCBI Taxonomy" id="393608"/>
    <lineage>
        <taxon>Eukaryota</taxon>
        <taxon>Viridiplantae</taxon>
        <taxon>Streptophyta</taxon>
        <taxon>Embryophyta</taxon>
        <taxon>Tracheophyta</taxon>
        <taxon>Spermatophyta</taxon>
        <taxon>Magnoliopsida</taxon>
        <taxon>eudicotyledons</taxon>
        <taxon>Gunneridae</taxon>
        <taxon>Pentapetalae</taxon>
        <taxon>Caryophyllales</taxon>
        <taxon>Cactineae</taxon>
        <taxon>Cactaceae</taxon>
        <taxon>Opuntioideae</taxon>
        <taxon>Opuntia</taxon>
    </lineage>
</organism>
<dbReference type="EMBL" id="GISG01255563">
    <property type="protein sequence ID" value="MBA4672553.1"/>
    <property type="molecule type" value="Transcribed_RNA"/>
</dbReference>
<protein>
    <submittedName>
        <fullName evidence="2">Uncharacterized protein</fullName>
    </submittedName>
</protein>